<evidence type="ECO:0000313" key="2">
    <source>
        <dbReference type="EMBL" id="OEG73941.1"/>
    </source>
</evidence>
<dbReference type="Pfam" id="PF13473">
    <property type="entry name" value="Cupredoxin_1"/>
    <property type="match status" value="1"/>
</dbReference>
<protein>
    <submittedName>
        <fullName evidence="2">Plastocyanin</fullName>
    </submittedName>
</protein>
<dbReference type="OrthoDB" id="9800141at2"/>
<dbReference type="InterPro" id="IPR008972">
    <property type="entry name" value="Cupredoxin"/>
</dbReference>
<reference evidence="2 3" key="1">
    <citation type="submission" date="2016-07" db="EMBL/GenBank/DDBJ databases">
        <title>Whole-genome of two Shewanella species isolated from a digestive organ of sea cucumber Apostichopus japonicus Selenka 1867.</title>
        <authorList>
            <person name="Hong H.-H."/>
            <person name="Choi H."/>
            <person name="Cheon S."/>
            <person name="Oh J.-S."/>
            <person name="Lee H.-G."/>
            <person name="Park C."/>
        </authorList>
    </citation>
    <scope>NUCLEOTIDE SEQUENCE [LARGE SCALE GENOMIC DNA]</scope>
    <source>
        <strain evidence="2 3">CSB03KR</strain>
    </source>
</reference>
<dbReference type="RefSeq" id="WP_069671091.1">
    <property type="nucleotide sequence ID" value="NZ_MCBT01000030.1"/>
</dbReference>
<comment type="caution">
    <text evidence="2">The sequence shown here is derived from an EMBL/GenBank/DDBJ whole genome shotgun (WGS) entry which is preliminary data.</text>
</comment>
<evidence type="ECO:0000259" key="1">
    <source>
        <dbReference type="Pfam" id="PF13473"/>
    </source>
</evidence>
<dbReference type="SUPFAM" id="SSF49503">
    <property type="entry name" value="Cupredoxins"/>
    <property type="match status" value="1"/>
</dbReference>
<feature type="domain" description="EfeO-type cupredoxin-like" evidence="1">
    <location>
        <begin position="12"/>
        <end position="116"/>
    </location>
</feature>
<dbReference type="InterPro" id="IPR028096">
    <property type="entry name" value="EfeO_Cupredoxin"/>
</dbReference>
<accession>A0A1E5ITP0</accession>
<evidence type="ECO:0000313" key="3">
    <source>
        <dbReference type="Proteomes" id="UP000095230"/>
    </source>
</evidence>
<gene>
    <name evidence="2" type="ORF">BEL05_19800</name>
</gene>
<organism evidence="2 3">
    <name type="scientific">Shewanella colwelliana</name>
    <name type="common">Alteromonas colwelliana</name>
    <dbReference type="NCBI Taxonomy" id="23"/>
    <lineage>
        <taxon>Bacteria</taxon>
        <taxon>Pseudomonadati</taxon>
        <taxon>Pseudomonadota</taxon>
        <taxon>Gammaproteobacteria</taxon>
        <taxon>Alteromonadales</taxon>
        <taxon>Shewanellaceae</taxon>
        <taxon>Shewanella</taxon>
    </lineage>
</organism>
<dbReference type="AlphaFoldDB" id="A0A1E5ITP0"/>
<dbReference type="STRING" id="23.BEL05_19800"/>
<proteinExistence type="predicted"/>
<sequence>MLFINIFCVAFIGFIIWWFWLYKPAVATSVGDNQAIVVKDGVYTPARVKVKAQQATTLTFLRHDQSGCSASLLIPDLEISQELALGSATLINLPPLAKGVYPFHCQMQMYKGALIVE</sequence>
<dbReference type="Proteomes" id="UP000095230">
    <property type="component" value="Unassembled WGS sequence"/>
</dbReference>
<dbReference type="EMBL" id="MCBT01000030">
    <property type="protein sequence ID" value="OEG73941.1"/>
    <property type="molecule type" value="Genomic_DNA"/>
</dbReference>
<dbReference type="Gene3D" id="2.60.40.420">
    <property type="entry name" value="Cupredoxins - blue copper proteins"/>
    <property type="match status" value="1"/>
</dbReference>
<name>A0A1E5ITP0_SHECO</name>